<accession>A0A1F6CES7</accession>
<feature type="region of interest" description="Disordered" evidence="1">
    <location>
        <begin position="194"/>
        <end position="219"/>
    </location>
</feature>
<evidence type="ECO:0000313" key="3">
    <source>
        <dbReference type="Proteomes" id="UP000178344"/>
    </source>
</evidence>
<feature type="compositionally biased region" description="Polar residues" evidence="1">
    <location>
        <begin position="150"/>
        <end position="160"/>
    </location>
</feature>
<feature type="region of interest" description="Disordered" evidence="1">
    <location>
        <begin position="107"/>
        <end position="178"/>
    </location>
</feature>
<name>A0A1F6CES7_9BACT</name>
<dbReference type="AlphaFoldDB" id="A0A1F6CES7"/>
<reference evidence="2 3" key="1">
    <citation type="journal article" date="2016" name="Nat. Commun.">
        <title>Thousands of microbial genomes shed light on interconnected biogeochemical processes in an aquifer system.</title>
        <authorList>
            <person name="Anantharaman K."/>
            <person name="Brown C.T."/>
            <person name="Hug L.A."/>
            <person name="Sharon I."/>
            <person name="Castelle C.J."/>
            <person name="Probst A.J."/>
            <person name="Thomas B.C."/>
            <person name="Singh A."/>
            <person name="Wilkins M.J."/>
            <person name="Karaoz U."/>
            <person name="Brodie E.L."/>
            <person name="Williams K.H."/>
            <person name="Hubbard S.S."/>
            <person name="Banfield J.F."/>
        </authorList>
    </citation>
    <scope>NUCLEOTIDE SEQUENCE [LARGE SCALE GENOMIC DNA]</scope>
</reference>
<feature type="compositionally biased region" description="Basic and acidic residues" evidence="1">
    <location>
        <begin position="126"/>
        <end position="137"/>
    </location>
</feature>
<feature type="compositionally biased region" description="Polar residues" evidence="1">
    <location>
        <begin position="107"/>
        <end position="124"/>
    </location>
</feature>
<proteinExistence type="predicted"/>
<dbReference type="EMBL" id="MFKQ01000003">
    <property type="protein sequence ID" value="OGG47678.1"/>
    <property type="molecule type" value="Genomic_DNA"/>
</dbReference>
<evidence type="ECO:0000313" key="2">
    <source>
        <dbReference type="EMBL" id="OGG47678.1"/>
    </source>
</evidence>
<evidence type="ECO:0000256" key="1">
    <source>
        <dbReference type="SAM" id="MobiDB-lite"/>
    </source>
</evidence>
<comment type="caution">
    <text evidence="2">The sequence shown here is derived from an EMBL/GenBank/DDBJ whole genome shotgun (WGS) entry which is preliminary data.</text>
</comment>
<sequence length="219" mass="24094">MKYSPAQLRVQLVKIPQDIRDLIGSDELGQKFDAIGKKHQLHVDQLGILGDEMNITLVGLSPAEKFASVISKELSIPMSKAEEITRDMNEQIFQPIRDSLKKIYPASGTTVSSEQKNQTPSSSAHPAREDILREIETISRPTAPKPPSPAQTQPIATLTQPAAPIKTSAPPPNLPGSLEEAKLQGIVNVPREAIQIVPEKPKESFRPPYSEDPYREPPK</sequence>
<dbReference type="Proteomes" id="UP000178344">
    <property type="component" value="Unassembled WGS sequence"/>
</dbReference>
<protein>
    <submittedName>
        <fullName evidence="2">Uncharacterized protein</fullName>
    </submittedName>
</protein>
<organism evidence="2 3">
    <name type="scientific">Candidatus Kaiserbacteria bacterium RIFCSPHIGHO2_01_FULL_49_13</name>
    <dbReference type="NCBI Taxonomy" id="1798477"/>
    <lineage>
        <taxon>Bacteria</taxon>
        <taxon>Candidatus Kaiseribacteriota</taxon>
    </lineage>
</organism>
<gene>
    <name evidence="2" type="ORF">A2671_01600</name>
</gene>